<name>A0A3L7A1Y5_9HYPH</name>
<sequence>MEFEWDEGKRVENLRKHKVDFGLAVEIFEGPHVEAQDTRFPYEEERFLAIGAFEGQHYVVAFTWRSGIRRVISAWRVGPSGAKRYQKVLAGGAARHARPR</sequence>
<dbReference type="Gene3D" id="3.10.450.530">
    <property type="entry name" value="Ribonuclease toxin, BrnT, of type II toxin-antitoxin system"/>
    <property type="match status" value="1"/>
</dbReference>
<protein>
    <submittedName>
        <fullName evidence="1">BrnT family toxin</fullName>
    </submittedName>
</protein>
<accession>A0A3L7A1Y5</accession>
<dbReference type="OrthoDB" id="839663at2"/>
<dbReference type="Proteomes" id="UP000269692">
    <property type="component" value="Unassembled WGS sequence"/>
</dbReference>
<dbReference type="InterPro" id="IPR038573">
    <property type="entry name" value="BrnT_sf"/>
</dbReference>
<dbReference type="RefSeq" id="WP_121625170.1">
    <property type="nucleotide sequence ID" value="NZ_JACIIW010000008.1"/>
</dbReference>
<dbReference type="Pfam" id="PF04365">
    <property type="entry name" value="BrnT_toxin"/>
    <property type="match status" value="1"/>
</dbReference>
<keyword evidence="2" id="KW-1185">Reference proteome</keyword>
<proteinExistence type="predicted"/>
<evidence type="ECO:0000313" key="1">
    <source>
        <dbReference type="EMBL" id="RLP73591.1"/>
    </source>
</evidence>
<reference evidence="1 2" key="1">
    <citation type="submission" date="2018-10" db="EMBL/GenBank/DDBJ databases">
        <title>Xanthobacter tagetidis genome sequencing and assembly.</title>
        <authorList>
            <person name="Maclea K.S."/>
            <person name="Goen A.E."/>
            <person name="Fatima S.A."/>
        </authorList>
    </citation>
    <scope>NUCLEOTIDE SEQUENCE [LARGE SCALE GENOMIC DNA]</scope>
    <source>
        <strain evidence="1 2">ATCC 700314</strain>
    </source>
</reference>
<organism evidence="1 2">
    <name type="scientific">Xanthobacter tagetidis</name>
    <dbReference type="NCBI Taxonomy" id="60216"/>
    <lineage>
        <taxon>Bacteria</taxon>
        <taxon>Pseudomonadati</taxon>
        <taxon>Pseudomonadota</taxon>
        <taxon>Alphaproteobacteria</taxon>
        <taxon>Hyphomicrobiales</taxon>
        <taxon>Xanthobacteraceae</taxon>
        <taxon>Xanthobacter</taxon>
    </lineage>
</organism>
<evidence type="ECO:0000313" key="2">
    <source>
        <dbReference type="Proteomes" id="UP000269692"/>
    </source>
</evidence>
<dbReference type="EMBL" id="RCTF01000022">
    <property type="protein sequence ID" value="RLP73591.1"/>
    <property type="molecule type" value="Genomic_DNA"/>
</dbReference>
<comment type="caution">
    <text evidence="1">The sequence shown here is derived from an EMBL/GenBank/DDBJ whole genome shotgun (WGS) entry which is preliminary data.</text>
</comment>
<gene>
    <name evidence="1" type="ORF">D9R14_20225</name>
</gene>
<dbReference type="InterPro" id="IPR007460">
    <property type="entry name" value="BrnT_toxin"/>
</dbReference>
<dbReference type="AlphaFoldDB" id="A0A3L7A1Y5"/>